<feature type="coiled-coil region" evidence="1">
    <location>
        <begin position="11"/>
        <end position="69"/>
    </location>
</feature>
<evidence type="ECO:0008006" key="3">
    <source>
        <dbReference type="Google" id="ProtNLM"/>
    </source>
</evidence>
<dbReference type="EMBL" id="BK016182">
    <property type="protein sequence ID" value="DAG00738.1"/>
    <property type="molecule type" value="Genomic_DNA"/>
</dbReference>
<reference evidence="2" key="1">
    <citation type="journal article" date="2021" name="Proc. Natl. Acad. Sci. U.S.A.">
        <title>A Catalog of Tens of Thousands of Viruses from Human Metagenomes Reveals Hidden Associations with Chronic Diseases.</title>
        <authorList>
            <person name="Tisza M.J."/>
            <person name="Buck C.B."/>
        </authorList>
    </citation>
    <scope>NUCLEOTIDE SEQUENCE</scope>
    <source>
        <strain evidence="2">CtJ2i1</strain>
    </source>
</reference>
<evidence type="ECO:0000313" key="2">
    <source>
        <dbReference type="EMBL" id="DAG00738.1"/>
    </source>
</evidence>
<keyword evidence="1" id="KW-0175">Coiled coil</keyword>
<protein>
    <recommendedName>
        <fullName evidence="3">Phage tail protein</fullName>
    </recommendedName>
</protein>
<accession>A0A8S5V1V9</accession>
<name>A0A8S5V1V9_9CAUD</name>
<proteinExistence type="predicted"/>
<organism evidence="2">
    <name type="scientific">Myoviridae sp. ctJ2i1</name>
    <dbReference type="NCBI Taxonomy" id="2825079"/>
    <lineage>
        <taxon>Viruses</taxon>
        <taxon>Duplodnaviria</taxon>
        <taxon>Heunggongvirae</taxon>
        <taxon>Uroviricota</taxon>
        <taxon>Caudoviricetes</taxon>
    </lineage>
</organism>
<evidence type="ECO:0000256" key="1">
    <source>
        <dbReference type="SAM" id="Coils"/>
    </source>
</evidence>
<sequence length="265" mass="30080">MIQKLIQQIGLQKINAKINEFDAEINRLKEVSANRPTKENIGSYIENAMRDIRNAIQTAKNNLAAAIELIKNKIKLYYTKDESDALFDRIQDLSNFLLKDQNITLRKNLNVGKSIELNNTSGPVITFPDGYLEIRPGVLKVTNNGNNVFEIRDNVVYNNGQEVVTGISRIGPGNWIELPNSRNLGVGQSVYYGDAVNDDANQLLILMKYTDRTDNDHMYIDHVLIELSLGVQRYAPAYCTINLANNYIKLESAKWNGTIHKVFYR</sequence>